<accession>A0ABS0PGH4</accession>
<keyword evidence="2" id="KW-1185">Reference proteome</keyword>
<proteinExistence type="predicted"/>
<dbReference type="EMBL" id="JACCHP010000001">
    <property type="protein sequence ID" value="MBH5396297.1"/>
    <property type="molecule type" value="Genomic_DNA"/>
</dbReference>
<reference evidence="1 2" key="1">
    <citation type="submission" date="2020-07" db="EMBL/GenBank/DDBJ databases">
        <title>Bradyrhizobium diversity isolated from nodules of indigenous legumes of Western Australia.</title>
        <authorList>
            <person name="Klepa M.S."/>
        </authorList>
    </citation>
    <scope>NUCLEOTIDE SEQUENCE [LARGE SCALE GENOMIC DNA]</scope>
    <source>
        <strain evidence="1 2">CNPSo 4010</strain>
    </source>
</reference>
<dbReference type="Proteomes" id="UP000807370">
    <property type="component" value="Unassembled WGS sequence"/>
</dbReference>
<sequence length="100" mass="11201">MKFVVVSGAPAIALPSYARLEIDERAPLEFQEYNRSHRACDKDVGICLAQVAIKKIIVEGKRVYRAVGNSTAYIQLGINSPPVLSDRRQRTFGRCLYHHG</sequence>
<evidence type="ECO:0000313" key="1">
    <source>
        <dbReference type="EMBL" id="MBH5396297.1"/>
    </source>
</evidence>
<dbReference type="RefSeq" id="WP_197957742.1">
    <property type="nucleotide sequence ID" value="NZ_JACCHP010000001.1"/>
</dbReference>
<gene>
    <name evidence="1" type="ORF">HZZ13_00460</name>
</gene>
<name>A0ABS0PGH4_9BRAD</name>
<evidence type="ECO:0000313" key="2">
    <source>
        <dbReference type="Proteomes" id="UP000807370"/>
    </source>
</evidence>
<protein>
    <submittedName>
        <fullName evidence="1">Uncharacterized protein</fullName>
    </submittedName>
</protein>
<comment type="caution">
    <text evidence="1">The sequence shown here is derived from an EMBL/GenBank/DDBJ whole genome shotgun (WGS) entry which is preliminary data.</text>
</comment>
<organism evidence="1 2">
    <name type="scientific">Bradyrhizobium agreste</name>
    <dbReference type="NCBI Taxonomy" id="2751811"/>
    <lineage>
        <taxon>Bacteria</taxon>
        <taxon>Pseudomonadati</taxon>
        <taxon>Pseudomonadota</taxon>
        <taxon>Alphaproteobacteria</taxon>
        <taxon>Hyphomicrobiales</taxon>
        <taxon>Nitrobacteraceae</taxon>
        <taxon>Bradyrhizobium</taxon>
    </lineage>
</organism>